<feature type="transmembrane region" description="Helical" evidence="6">
    <location>
        <begin position="124"/>
        <end position="147"/>
    </location>
</feature>
<evidence type="ECO:0000313" key="7">
    <source>
        <dbReference type="EMBL" id="AJT41411.1"/>
    </source>
</evidence>
<keyword evidence="2" id="KW-1003">Cell membrane</keyword>
<feature type="transmembrane region" description="Helical" evidence="6">
    <location>
        <begin position="261"/>
        <end position="281"/>
    </location>
</feature>
<evidence type="ECO:0000313" key="8">
    <source>
        <dbReference type="Proteomes" id="UP000061839"/>
    </source>
</evidence>
<dbReference type="PATRIC" id="fig|1618207.4.peg.1535"/>
<comment type="subcellular location">
    <subcellularLocation>
        <location evidence="1">Cell membrane</location>
        <topology evidence="1">Multi-pass membrane protein</topology>
    </subcellularLocation>
</comment>
<dbReference type="PANTHER" id="PTHR30250:SF11">
    <property type="entry name" value="O-ANTIGEN TRANSPORTER-RELATED"/>
    <property type="match status" value="1"/>
</dbReference>
<evidence type="ECO:0000256" key="3">
    <source>
        <dbReference type="ARBA" id="ARBA00022692"/>
    </source>
</evidence>
<gene>
    <name evidence="7" type="ORF">UM93_07580</name>
</gene>
<feature type="transmembrane region" description="Helical" evidence="6">
    <location>
        <begin position="96"/>
        <end position="118"/>
    </location>
</feature>
<evidence type="ECO:0000256" key="4">
    <source>
        <dbReference type="ARBA" id="ARBA00022989"/>
    </source>
</evidence>
<dbReference type="EMBL" id="CP011005">
    <property type="protein sequence ID" value="AJT41411.1"/>
    <property type="molecule type" value="Genomic_DNA"/>
</dbReference>
<keyword evidence="4 6" id="KW-1133">Transmembrane helix</keyword>
<feature type="transmembrane region" description="Helical" evidence="6">
    <location>
        <begin position="386"/>
        <end position="407"/>
    </location>
</feature>
<keyword evidence="8" id="KW-1185">Reference proteome</keyword>
<feature type="transmembrane region" description="Helical" evidence="6">
    <location>
        <begin position="359"/>
        <end position="380"/>
    </location>
</feature>
<dbReference type="STRING" id="1618207.UM93_07580"/>
<evidence type="ECO:0000256" key="6">
    <source>
        <dbReference type="SAM" id="Phobius"/>
    </source>
</evidence>
<keyword evidence="3 6" id="KW-0812">Transmembrane</keyword>
<accession>A0A0D4BZ65</accession>
<feature type="transmembrane region" description="Helical" evidence="6">
    <location>
        <begin position="24"/>
        <end position="45"/>
    </location>
</feature>
<evidence type="ECO:0008006" key="9">
    <source>
        <dbReference type="Google" id="ProtNLM"/>
    </source>
</evidence>
<keyword evidence="5 6" id="KW-0472">Membrane</keyword>
<dbReference type="PANTHER" id="PTHR30250">
    <property type="entry name" value="PST FAMILY PREDICTED COLANIC ACID TRANSPORTER"/>
    <property type="match status" value="1"/>
</dbReference>
<feature type="transmembrane region" description="Helical" evidence="6">
    <location>
        <begin position="57"/>
        <end position="84"/>
    </location>
</feature>
<organism evidence="7 8">
    <name type="scientific">Psychromicrobium lacuslunae</name>
    <dbReference type="NCBI Taxonomy" id="1618207"/>
    <lineage>
        <taxon>Bacteria</taxon>
        <taxon>Bacillati</taxon>
        <taxon>Actinomycetota</taxon>
        <taxon>Actinomycetes</taxon>
        <taxon>Micrococcales</taxon>
        <taxon>Micrococcaceae</taxon>
        <taxon>Psychromicrobium</taxon>
    </lineage>
</organism>
<sequence length="477" mass="49756">MSSLEEGTSPASGAGPVKTGRNSILYLVGALMQGLGMVLVQPFAIRMLNNDAQWQELYLSVSVIQIGVVLASAGLPLAITKAWFAPDGHAKARAISGFLCAVGLLLGLLAGLVCWFLMAGSGESLSFTIALVSMGLLASVLAGQAILRAQERPVVFVLLSIGSSVFAYLVGLLAMLLMGAKASNFMVGFGLAVLLTAAAAVLLTRPTSPFAVSGAAKEALKIGLPVLPHTGALMLMTQGAAFLLAAVAVRGVSGDWGKVQIFVLGTITLLGALNNAWVPAIMSVSGQQRVERMRSTMRTASIAGLGIVVVAAAGANVVTHIIAVGREDLIPVAQIMPLVAMGYLLYLNASTLLFADSMTWLLAIVTPVVLLIGVGVTYFPASQGNLVAVAVALVISFFLLGVGYFVVSWRRARGGWSLLVFAICSLAAAGYVLLLLMLPRDIITGLLTIVVVGVLLCLGFLAWRLKKRMARRIRSTP</sequence>
<dbReference type="OrthoDB" id="4917296at2"/>
<evidence type="ECO:0000256" key="1">
    <source>
        <dbReference type="ARBA" id="ARBA00004651"/>
    </source>
</evidence>
<feature type="transmembrane region" description="Helical" evidence="6">
    <location>
        <begin position="302"/>
        <end position="323"/>
    </location>
</feature>
<evidence type="ECO:0000256" key="5">
    <source>
        <dbReference type="ARBA" id="ARBA00023136"/>
    </source>
</evidence>
<name>A0A0D4BZ65_9MICC</name>
<dbReference type="InterPro" id="IPR050833">
    <property type="entry name" value="Poly_Biosynth_Transport"/>
</dbReference>
<evidence type="ECO:0000256" key="2">
    <source>
        <dbReference type="ARBA" id="ARBA00022475"/>
    </source>
</evidence>
<feature type="transmembrane region" description="Helical" evidence="6">
    <location>
        <begin position="414"/>
        <end position="436"/>
    </location>
</feature>
<feature type="transmembrane region" description="Helical" evidence="6">
    <location>
        <begin position="442"/>
        <end position="463"/>
    </location>
</feature>
<dbReference type="RefSeq" id="WP_045074761.1">
    <property type="nucleotide sequence ID" value="NZ_CP011005.1"/>
</dbReference>
<feature type="transmembrane region" description="Helical" evidence="6">
    <location>
        <begin position="154"/>
        <end position="179"/>
    </location>
</feature>
<feature type="transmembrane region" description="Helical" evidence="6">
    <location>
        <begin position="329"/>
        <end position="347"/>
    </location>
</feature>
<dbReference type="AlphaFoldDB" id="A0A0D4BZ65"/>
<protein>
    <recommendedName>
        <fullName evidence="9">Polysaccharide biosynthesis protein</fullName>
    </recommendedName>
</protein>
<feature type="transmembrane region" description="Helical" evidence="6">
    <location>
        <begin position="185"/>
        <end position="203"/>
    </location>
</feature>
<reference evidence="7 8" key="1">
    <citation type="journal article" date="2015" name="Genome Announc.">
        <title>Complete Genome Sequencing of Protease-Producing Novel Arthrobacter sp. Strain IHBB 11108 Using PacBio Single-Molecule Real-Time Sequencing Technology.</title>
        <authorList>
            <person name="Kiran S."/>
            <person name="Swarnkar M.K."/>
            <person name="Pal M."/>
            <person name="Thakur R."/>
            <person name="Tewari R."/>
            <person name="Singh A.K."/>
            <person name="Gulati A."/>
        </authorList>
    </citation>
    <scope>NUCLEOTIDE SEQUENCE [LARGE SCALE GENOMIC DNA]</scope>
    <source>
        <strain evidence="7 8">IHBB 11108</strain>
    </source>
</reference>
<dbReference type="Proteomes" id="UP000061839">
    <property type="component" value="Chromosome"/>
</dbReference>
<proteinExistence type="predicted"/>
<dbReference type="KEGG" id="ari:UM93_07580"/>
<dbReference type="GO" id="GO:0005886">
    <property type="term" value="C:plasma membrane"/>
    <property type="evidence" value="ECO:0007669"/>
    <property type="project" value="UniProtKB-SubCell"/>
</dbReference>
<dbReference type="HOGENOM" id="CLU_584817_0_0_11"/>